<evidence type="ECO:0000259" key="1">
    <source>
        <dbReference type="Pfam" id="PF13086"/>
    </source>
</evidence>
<dbReference type="InterPro" id="IPR027417">
    <property type="entry name" value="P-loop_NTPase"/>
</dbReference>
<gene>
    <name evidence="2" type="ORF">Vqi01_56900</name>
</gene>
<name>A0ABQ4JIU8_9ACTN</name>
<feature type="domain" description="DNA2/NAM7 helicase helicase" evidence="1">
    <location>
        <begin position="145"/>
        <end position="192"/>
    </location>
</feature>
<dbReference type="InterPro" id="IPR041677">
    <property type="entry name" value="DNA2/NAM7_AAA_11"/>
</dbReference>
<dbReference type="Gene3D" id="3.40.50.300">
    <property type="entry name" value="P-loop containing nucleotide triphosphate hydrolases"/>
    <property type="match status" value="1"/>
</dbReference>
<keyword evidence="3" id="KW-1185">Reference proteome</keyword>
<reference evidence="2 3" key="1">
    <citation type="submission" date="2021-01" db="EMBL/GenBank/DDBJ databases">
        <title>Whole genome shotgun sequence of Verrucosispora qiuiae NBRC 106684.</title>
        <authorList>
            <person name="Komaki H."/>
            <person name="Tamura T."/>
        </authorList>
    </citation>
    <scope>NUCLEOTIDE SEQUENCE [LARGE SCALE GENOMIC DNA]</scope>
    <source>
        <strain evidence="2 3">NBRC 106684</strain>
    </source>
</reference>
<proteinExistence type="predicted"/>
<dbReference type="Pfam" id="PF13086">
    <property type="entry name" value="AAA_11"/>
    <property type="match status" value="1"/>
</dbReference>
<evidence type="ECO:0000313" key="3">
    <source>
        <dbReference type="Proteomes" id="UP000653076"/>
    </source>
</evidence>
<comment type="caution">
    <text evidence="2">The sequence shown here is derived from an EMBL/GenBank/DDBJ whole genome shotgun (WGS) entry which is preliminary data.</text>
</comment>
<evidence type="ECO:0000313" key="2">
    <source>
        <dbReference type="EMBL" id="GIJ30528.1"/>
    </source>
</evidence>
<accession>A0ABQ4JIU8</accession>
<dbReference type="EMBL" id="BOPC01000118">
    <property type="protein sequence ID" value="GIJ30528.1"/>
    <property type="molecule type" value="Genomic_DNA"/>
</dbReference>
<protein>
    <recommendedName>
        <fullName evidence="1">DNA2/NAM7 helicase helicase domain-containing protein</fullName>
    </recommendedName>
</protein>
<organism evidence="2 3">
    <name type="scientific">Micromonospora qiuiae</name>
    <dbReference type="NCBI Taxonomy" id="502268"/>
    <lineage>
        <taxon>Bacteria</taxon>
        <taxon>Bacillati</taxon>
        <taxon>Actinomycetota</taxon>
        <taxon>Actinomycetes</taxon>
        <taxon>Micromonosporales</taxon>
        <taxon>Micromonosporaceae</taxon>
        <taxon>Micromonospora</taxon>
    </lineage>
</organism>
<dbReference type="Proteomes" id="UP000653076">
    <property type="component" value="Unassembled WGS sequence"/>
</dbReference>
<dbReference type="SUPFAM" id="SSF52540">
    <property type="entry name" value="P-loop containing nucleoside triphosphate hydrolases"/>
    <property type="match status" value="1"/>
</dbReference>
<sequence length="238" mass="27323">MLPNGNAALAQLFHLTDRALNGRWLGWWYRRRLRRHGAYDRDAIRALGERAVIELRWRECRQRLDALPDLHVSWQRLTELIGTERPTRSIELLRAQIARRVASGARLLQDQADEMSKAQSDSWAYFPELLSVLPGWAVTALSVRRLRRSHAMYDLVVIDEAAQCTVPEILPMLYRAKRALIIGDPRQLPPVIDLPKTDDLAQQAKAGLSTGWVNTRRLTYTPLGVRLLRCRSRYGLLA</sequence>